<evidence type="ECO:0000313" key="4">
    <source>
        <dbReference type="Proteomes" id="UP000607397"/>
    </source>
</evidence>
<gene>
    <name evidence="3" type="ORF">GS597_02580</name>
</gene>
<dbReference type="GO" id="GO:0008080">
    <property type="term" value="F:N-acetyltransferase activity"/>
    <property type="evidence" value="ECO:0007669"/>
    <property type="project" value="InterPro"/>
</dbReference>
<dbReference type="InterPro" id="IPR016181">
    <property type="entry name" value="Acyl_CoA_acyltransferase"/>
</dbReference>
<protein>
    <submittedName>
        <fullName evidence="3">GNAT family N-acetyltransferase</fullName>
    </submittedName>
</protein>
<dbReference type="PANTHER" id="PTHR13947:SF37">
    <property type="entry name" value="LD18367P"/>
    <property type="match status" value="1"/>
</dbReference>
<dbReference type="SUPFAM" id="SSF55729">
    <property type="entry name" value="Acyl-CoA N-acyltransferases (Nat)"/>
    <property type="match status" value="1"/>
</dbReference>
<keyword evidence="1" id="KW-0808">Transferase</keyword>
<dbReference type="Pfam" id="PF00583">
    <property type="entry name" value="Acetyltransf_1"/>
    <property type="match status" value="1"/>
</dbReference>
<dbReference type="PROSITE" id="PS51186">
    <property type="entry name" value="GNAT"/>
    <property type="match status" value="1"/>
</dbReference>
<evidence type="ECO:0000259" key="2">
    <source>
        <dbReference type="PROSITE" id="PS51186"/>
    </source>
</evidence>
<organism evidence="3 4">
    <name type="scientific">Petrachloros mirabilis ULC683</name>
    <dbReference type="NCBI Taxonomy" id="2781853"/>
    <lineage>
        <taxon>Bacteria</taxon>
        <taxon>Bacillati</taxon>
        <taxon>Cyanobacteriota</taxon>
        <taxon>Cyanophyceae</taxon>
        <taxon>Synechococcales</taxon>
        <taxon>Petrachlorosaceae</taxon>
        <taxon>Petrachloros</taxon>
        <taxon>Petrachloros mirabilis</taxon>
    </lineage>
</organism>
<evidence type="ECO:0000313" key="3">
    <source>
        <dbReference type="EMBL" id="NCJ05417.1"/>
    </source>
</evidence>
<reference evidence="3" key="1">
    <citation type="submission" date="2019-12" db="EMBL/GenBank/DDBJ databases">
        <title>High-Quality draft genome sequences of three cyanobacteria isolated from the limestone walls of the Old Cathedral of Coimbra.</title>
        <authorList>
            <person name="Tiago I."/>
            <person name="Soares F."/>
            <person name="Portugal A."/>
        </authorList>
    </citation>
    <scope>NUCLEOTIDE SEQUENCE [LARGE SCALE GENOMIC DNA]</scope>
    <source>
        <strain evidence="3">C</strain>
    </source>
</reference>
<name>A0A8K1ZWZ6_9CYAN</name>
<dbReference type="AlphaFoldDB" id="A0A8K1ZWZ6"/>
<dbReference type="CDD" id="cd04301">
    <property type="entry name" value="NAT_SF"/>
    <property type="match status" value="1"/>
</dbReference>
<dbReference type="EMBL" id="WVIC01000003">
    <property type="protein sequence ID" value="NCJ05417.1"/>
    <property type="molecule type" value="Genomic_DNA"/>
</dbReference>
<dbReference type="InterPro" id="IPR050769">
    <property type="entry name" value="NAT_camello-type"/>
</dbReference>
<dbReference type="InterPro" id="IPR000182">
    <property type="entry name" value="GNAT_dom"/>
</dbReference>
<dbReference type="Proteomes" id="UP000607397">
    <property type="component" value="Unassembled WGS sequence"/>
</dbReference>
<comment type="caution">
    <text evidence="3">The sequence shown here is derived from an EMBL/GenBank/DDBJ whole genome shotgun (WGS) entry which is preliminary data.</text>
</comment>
<feature type="domain" description="N-acetyltransferase" evidence="2">
    <location>
        <begin position="8"/>
        <end position="161"/>
    </location>
</feature>
<evidence type="ECO:0000256" key="1">
    <source>
        <dbReference type="ARBA" id="ARBA00022679"/>
    </source>
</evidence>
<accession>A0A8K1ZWZ6</accession>
<dbReference type="Gene3D" id="3.40.630.30">
    <property type="match status" value="1"/>
</dbReference>
<dbReference type="PANTHER" id="PTHR13947">
    <property type="entry name" value="GNAT FAMILY N-ACETYLTRANSFERASE"/>
    <property type="match status" value="1"/>
</dbReference>
<keyword evidence="4" id="KW-1185">Reference proteome</keyword>
<proteinExistence type="predicted"/>
<sequence>MHMLYQDYLIRAWQPRDRTPAAEIIHTVLREYGLGWEPTGADQDVLEVETCYLARGGEFWVVEQGGQLVGTSAYYPIERGIQAVEIRKMYLLPQVRGQGLGSFLLQQLEARIAARGYQQIWIETASVLKEAVALYERWGYQPATGVETTRCDRVYVKSTFTVALKDLPQSALGDL</sequence>